<keyword evidence="3" id="KW-0804">Transcription</keyword>
<organism evidence="5 6">
    <name type="scientific">Oleiphilus messinensis</name>
    <dbReference type="NCBI Taxonomy" id="141451"/>
    <lineage>
        <taxon>Bacteria</taxon>
        <taxon>Pseudomonadati</taxon>
        <taxon>Pseudomonadota</taxon>
        <taxon>Gammaproteobacteria</taxon>
        <taxon>Oceanospirillales</taxon>
        <taxon>Oleiphilaceae</taxon>
        <taxon>Oleiphilus</taxon>
    </lineage>
</organism>
<dbReference type="PANTHER" id="PTHR47894">
    <property type="entry name" value="HTH-TYPE TRANSCRIPTIONAL REGULATOR GADX"/>
    <property type="match status" value="1"/>
</dbReference>
<evidence type="ECO:0000313" key="5">
    <source>
        <dbReference type="EMBL" id="ARU59326.1"/>
    </source>
</evidence>
<dbReference type="GO" id="GO:0005829">
    <property type="term" value="C:cytosol"/>
    <property type="evidence" value="ECO:0007669"/>
    <property type="project" value="TreeGrafter"/>
</dbReference>
<keyword evidence="2" id="KW-0238">DNA-binding</keyword>
<sequence length="337" mass="38578">MDRNTPIIQPAYILECLDVIEQLTEKLPKTRAGFDDFLVKYRSDPQWMSINETNYLIERVYREMGAHDFGLSVGMRWSLMCHGLASFAAMSQQTYKDCLVAATRLCEKLFPAYVMELVESDEAVLLRIIETTSLAPLGRFYAEAVLTNFYNILKFLLGQEVEPLYLGFGYPAPEYAARYRQFFQCPVRFDQPDTVFAVSIKTAARSLKLADVQSASLVEKTFAASRGPVQADTLINDLRKIFQQQRQLPDLSEAATLLSMSSRTLHRKLQMMGTNYLNEIELYRKDLACEMLRTSTRPITDIALRLGYYDSSAFSKAFKKWTGESPRTYKKRIESLA</sequence>
<dbReference type="PROSITE" id="PS01124">
    <property type="entry name" value="HTH_ARAC_FAMILY_2"/>
    <property type="match status" value="1"/>
</dbReference>
<dbReference type="InterPro" id="IPR020449">
    <property type="entry name" value="Tscrpt_reg_AraC-type_HTH"/>
</dbReference>
<dbReference type="Gene3D" id="1.10.10.60">
    <property type="entry name" value="Homeodomain-like"/>
    <property type="match status" value="1"/>
</dbReference>
<dbReference type="PANTHER" id="PTHR47894:SF1">
    <property type="entry name" value="HTH-TYPE TRANSCRIPTIONAL REGULATOR VQSM"/>
    <property type="match status" value="1"/>
</dbReference>
<reference evidence="5 6" key="1">
    <citation type="submission" date="2017-05" db="EMBL/GenBank/DDBJ databases">
        <title>Genomic insights into alkan degradation activity of Oleiphilus messinensis.</title>
        <authorList>
            <person name="Kozyavkin S.A."/>
            <person name="Slesarev A.I."/>
            <person name="Golyshin P.N."/>
            <person name="Korzhenkov A."/>
            <person name="Golyshina O.N."/>
            <person name="Toshchakov S.V."/>
        </authorList>
    </citation>
    <scope>NUCLEOTIDE SEQUENCE [LARGE SCALE GENOMIC DNA]</scope>
    <source>
        <strain evidence="5 6">ME102</strain>
    </source>
</reference>
<evidence type="ECO:0000259" key="4">
    <source>
        <dbReference type="PROSITE" id="PS01124"/>
    </source>
</evidence>
<dbReference type="GO" id="GO:0003700">
    <property type="term" value="F:DNA-binding transcription factor activity"/>
    <property type="evidence" value="ECO:0007669"/>
    <property type="project" value="InterPro"/>
</dbReference>
<dbReference type="GO" id="GO:0000976">
    <property type="term" value="F:transcription cis-regulatory region binding"/>
    <property type="evidence" value="ECO:0007669"/>
    <property type="project" value="TreeGrafter"/>
</dbReference>
<evidence type="ECO:0000313" key="6">
    <source>
        <dbReference type="Proteomes" id="UP000196027"/>
    </source>
</evidence>
<dbReference type="InterPro" id="IPR032687">
    <property type="entry name" value="AraC-type_N"/>
</dbReference>
<dbReference type="RefSeq" id="WP_157678633.1">
    <property type="nucleotide sequence ID" value="NZ_CP021425.1"/>
</dbReference>
<evidence type="ECO:0000256" key="3">
    <source>
        <dbReference type="ARBA" id="ARBA00023163"/>
    </source>
</evidence>
<dbReference type="Pfam" id="PF12625">
    <property type="entry name" value="Arabinose_bd"/>
    <property type="match status" value="1"/>
</dbReference>
<dbReference type="InterPro" id="IPR018060">
    <property type="entry name" value="HTH_AraC"/>
</dbReference>
<dbReference type="Proteomes" id="UP000196027">
    <property type="component" value="Chromosome"/>
</dbReference>
<dbReference type="KEGG" id="ome:OLMES_5346"/>
<dbReference type="OrthoDB" id="5722175at2"/>
<dbReference type="Pfam" id="PF12833">
    <property type="entry name" value="HTH_18"/>
    <property type="match status" value="1"/>
</dbReference>
<dbReference type="SMART" id="SM00342">
    <property type="entry name" value="HTH_ARAC"/>
    <property type="match status" value="1"/>
</dbReference>
<dbReference type="InterPro" id="IPR009057">
    <property type="entry name" value="Homeodomain-like_sf"/>
</dbReference>
<evidence type="ECO:0000256" key="1">
    <source>
        <dbReference type="ARBA" id="ARBA00023015"/>
    </source>
</evidence>
<keyword evidence="6" id="KW-1185">Reference proteome</keyword>
<proteinExistence type="predicted"/>
<dbReference type="AlphaFoldDB" id="A0A1Y0IHJ4"/>
<feature type="domain" description="HTH araC/xylS-type" evidence="4">
    <location>
        <begin position="232"/>
        <end position="332"/>
    </location>
</feature>
<dbReference type="SUPFAM" id="SSF46689">
    <property type="entry name" value="Homeodomain-like"/>
    <property type="match status" value="1"/>
</dbReference>
<keyword evidence="1" id="KW-0805">Transcription regulation</keyword>
<dbReference type="PRINTS" id="PR00032">
    <property type="entry name" value="HTHARAC"/>
</dbReference>
<protein>
    <submittedName>
        <fullName evidence="5">AraC family transcriptional regulator</fullName>
    </submittedName>
</protein>
<dbReference type="EMBL" id="CP021425">
    <property type="protein sequence ID" value="ARU59326.1"/>
    <property type="molecule type" value="Genomic_DNA"/>
</dbReference>
<name>A0A1Y0IHJ4_9GAMM</name>
<accession>A0A1Y0IHJ4</accession>
<evidence type="ECO:0000256" key="2">
    <source>
        <dbReference type="ARBA" id="ARBA00023125"/>
    </source>
</evidence>
<gene>
    <name evidence="5" type="ORF">OLMES_5346</name>
</gene>